<dbReference type="OMA" id="AKWEIFL"/>
<evidence type="ECO:0000256" key="8">
    <source>
        <dbReference type="ARBA" id="ARBA00023002"/>
    </source>
</evidence>
<dbReference type="InterPro" id="IPR017972">
    <property type="entry name" value="Cyt_P450_CS"/>
</dbReference>
<dbReference type="PANTHER" id="PTHR24300:SF417">
    <property type="entry name" value="CYTOCHROME P450 508B1-RELATED"/>
    <property type="match status" value="1"/>
</dbReference>
<dbReference type="GO" id="GO:0016705">
    <property type="term" value="F:oxidoreductase activity, acting on paired donors, with incorporation or reduction of molecular oxygen"/>
    <property type="evidence" value="ECO:0007669"/>
    <property type="project" value="InterPro"/>
</dbReference>
<comment type="cofactor">
    <cofactor evidence="1 12">
        <name>heme</name>
        <dbReference type="ChEBI" id="CHEBI:30413"/>
    </cofactor>
</comment>
<keyword evidence="7" id="KW-1133">Transmembrane helix</keyword>
<comment type="caution">
    <text evidence="14">The sequence shown here is derived from an EMBL/GenBank/DDBJ whole genome shotgun (WGS) entry which is preliminary data.</text>
</comment>
<keyword evidence="15" id="KW-1185">Reference proteome</keyword>
<evidence type="ECO:0000256" key="7">
    <source>
        <dbReference type="ARBA" id="ARBA00022989"/>
    </source>
</evidence>
<keyword evidence="5" id="KW-0812">Transmembrane</keyword>
<comment type="similarity">
    <text evidence="3 13">Belongs to the cytochrome P450 family.</text>
</comment>
<dbReference type="GO" id="GO:0004497">
    <property type="term" value="F:monooxygenase activity"/>
    <property type="evidence" value="ECO:0007669"/>
    <property type="project" value="UniProtKB-KW"/>
</dbReference>
<dbReference type="Pfam" id="PF00067">
    <property type="entry name" value="p450"/>
    <property type="match status" value="1"/>
</dbReference>
<evidence type="ECO:0000256" key="11">
    <source>
        <dbReference type="ARBA" id="ARBA00023136"/>
    </source>
</evidence>
<dbReference type="InterPro" id="IPR001128">
    <property type="entry name" value="Cyt_P450"/>
</dbReference>
<dbReference type="GO" id="GO:0016020">
    <property type="term" value="C:membrane"/>
    <property type="evidence" value="ECO:0007669"/>
    <property type="project" value="UniProtKB-SubCell"/>
</dbReference>
<gene>
    <name evidence="14" type="ORF">DLAC_09773</name>
</gene>
<dbReference type="Proteomes" id="UP000076078">
    <property type="component" value="Unassembled WGS sequence"/>
</dbReference>
<keyword evidence="9 12" id="KW-0408">Iron</keyword>
<evidence type="ECO:0000256" key="2">
    <source>
        <dbReference type="ARBA" id="ARBA00004167"/>
    </source>
</evidence>
<dbReference type="PANTHER" id="PTHR24300">
    <property type="entry name" value="CYTOCHROME P450 508A4-RELATED"/>
    <property type="match status" value="1"/>
</dbReference>
<name>A0A151Z765_TIELA</name>
<accession>A0A151Z765</accession>
<dbReference type="SUPFAM" id="SSF48264">
    <property type="entry name" value="Cytochrome P450"/>
    <property type="match status" value="1"/>
</dbReference>
<proteinExistence type="inferred from homology"/>
<organism evidence="14 15">
    <name type="scientific">Tieghemostelium lacteum</name>
    <name type="common">Slime mold</name>
    <name type="synonym">Dictyostelium lacteum</name>
    <dbReference type="NCBI Taxonomy" id="361077"/>
    <lineage>
        <taxon>Eukaryota</taxon>
        <taxon>Amoebozoa</taxon>
        <taxon>Evosea</taxon>
        <taxon>Eumycetozoa</taxon>
        <taxon>Dictyostelia</taxon>
        <taxon>Dictyosteliales</taxon>
        <taxon>Raperosteliaceae</taxon>
        <taxon>Tieghemostelium</taxon>
    </lineage>
</organism>
<evidence type="ECO:0000313" key="15">
    <source>
        <dbReference type="Proteomes" id="UP000076078"/>
    </source>
</evidence>
<evidence type="ECO:0000313" key="14">
    <source>
        <dbReference type="EMBL" id="KYQ89803.1"/>
    </source>
</evidence>
<dbReference type="InterPro" id="IPR036396">
    <property type="entry name" value="Cyt_P450_sf"/>
</dbReference>
<dbReference type="PROSITE" id="PS00086">
    <property type="entry name" value="CYTOCHROME_P450"/>
    <property type="match status" value="1"/>
</dbReference>
<evidence type="ECO:0000256" key="5">
    <source>
        <dbReference type="ARBA" id="ARBA00022692"/>
    </source>
</evidence>
<dbReference type="PRINTS" id="PR00385">
    <property type="entry name" value="P450"/>
</dbReference>
<dbReference type="GO" id="GO:0020037">
    <property type="term" value="F:heme binding"/>
    <property type="evidence" value="ECO:0007669"/>
    <property type="project" value="InterPro"/>
</dbReference>
<evidence type="ECO:0000256" key="3">
    <source>
        <dbReference type="ARBA" id="ARBA00010617"/>
    </source>
</evidence>
<keyword evidence="4 12" id="KW-0349">Heme</keyword>
<sequence length="493" mass="57063">MFLILIIIIIIYLFFDTFRKNRFNSTLKQPFALPFLGNLHLLGISPHETIRKFTKIYGNVYGLWFGDHYSVIVSDIHVAREIFVQNFENFSDRPHIPSIASASNDFKDLALGNEDYWKLAKRKVANTFLKSKLMNHAYDLIHEESLKFVKSFENYAKDGKIVQPRRLCQRYVSNIILGYAFNTHVSYEVKNKKEMVGNERDLNELLDSVEEFLKLIASGNILDYLHIAYPFYYKYLQKYGPHNKIQTLIRDLYQEHKRTLDSNNPRDLIDNLILETMQSQEKGSPISMETETLQNILIGFDFFVAGSDTSSNILEWLILMLCNYPEVQEQVYKELTRLHTSEVLINHKRSTPYLCSVIKEVMRYHSVAPLGLPRVAKDDITLSSGIHIPAKSQILLNIGGIGLDERYFQKADKFKPDRFMHEAPSNYHIAFGLGSRQCAGSQLAQDEIYAAASNLLLNYKFSYSNPNEKISEKEEYGTTIHPLEHFSVLLENR</sequence>
<keyword evidence="11" id="KW-0472">Membrane</keyword>
<evidence type="ECO:0000256" key="6">
    <source>
        <dbReference type="ARBA" id="ARBA00022723"/>
    </source>
</evidence>
<dbReference type="GO" id="GO:0005506">
    <property type="term" value="F:iron ion binding"/>
    <property type="evidence" value="ECO:0007669"/>
    <property type="project" value="InterPro"/>
</dbReference>
<dbReference type="FunFam" id="1.10.630.10:FF:000068">
    <property type="entry name" value="Probable cytochrome P450 508A2"/>
    <property type="match status" value="1"/>
</dbReference>
<dbReference type="InParanoid" id="A0A151Z765"/>
<comment type="subcellular location">
    <subcellularLocation>
        <location evidence="2">Membrane</location>
        <topology evidence="2">Single-pass membrane protein</topology>
    </subcellularLocation>
</comment>
<dbReference type="AlphaFoldDB" id="A0A151Z765"/>
<evidence type="ECO:0000256" key="13">
    <source>
        <dbReference type="RuleBase" id="RU000461"/>
    </source>
</evidence>
<evidence type="ECO:0000256" key="4">
    <source>
        <dbReference type="ARBA" id="ARBA00022617"/>
    </source>
</evidence>
<dbReference type="EMBL" id="LODT01000039">
    <property type="protein sequence ID" value="KYQ89803.1"/>
    <property type="molecule type" value="Genomic_DNA"/>
</dbReference>
<evidence type="ECO:0000256" key="12">
    <source>
        <dbReference type="PIRSR" id="PIRSR602401-1"/>
    </source>
</evidence>
<protein>
    <submittedName>
        <fullName evidence="14">Cytochrome P450 family protein</fullName>
    </submittedName>
</protein>
<dbReference type="Gene3D" id="1.10.630.10">
    <property type="entry name" value="Cytochrome P450"/>
    <property type="match status" value="1"/>
</dbReference>
<dbReference type="CDD" id="cd20617">
    <property type="entry name" value="CYP1_2-like"/>
    <property type="match status" value="1"/>
</dbReference>
<evidence type="ECO:0000256" key="1">
    <source>
        <dbReference type="ARBA" id="ARBA00001971"/>
    </source>
</evidence>
<evidence type="ECO:0000256" key="9">
    <source>
        <dbReference type="ARBA" id="ARBA00023004"/>
    </source>
</evidence>
<feature type="binding site" description="axial binding residue" evidence="12">
    <location>
        <position position="438"/>
    </location>
    <ligand>
        <name>heme</name>
        <dbReference type="ChEBI" id="CHEBI:30413"/>
    </ligand>
    <ligandPart>
        <name>Fe</name>
        <dbReference type="ChEBI" id="CHEBI:18248"/>
    </ligandPart>
</feature>
<dbReference type="OrthoDB" id="1055148at2759"/>
<dbReference type="InterPro" id="IPR050182">
    <property type="entry name" value="Cytochrome_P450_fam2"/>
</dbReference>
<dbReference type="PRINTS" id="PR00463">
    <property type="entry name" value="EP450I"/>
</dbReference>
<keyword evidence="8 13" id="KW-0560">Oxidoreductase</keyword>
<dbReference type="STRING" id="361077.A0A151Z765"/>
<evidence type="ECO:0000256" key="10">
    <source>
        <dbReference type="ARBA" id="ARBA00023033"/>
    </source>
</evidence>
<keyword evidence="6 12" id="KW-0479">Metal-binding</keyword>
<keyword evidence="10 13" id="KW-0503">Monooxygenase</keyword>
<reference evidence="14 15" key="1">
    <citation type="submission" date="2015-12" db="EMBL/GenBank/DDBJ databases">
        <title>Dictyostelia acquired genes for synthesis and detection of signals that induce cell-type specialization by lateral gene transfer from prokaryotes.</title>
        <authorList>
            <person name="Gloeckner G."/>
            <person name="Schaap P."/>
        </authorList>
    </citation>
    <scope>NUCLEOTIDE SEQUENCE [LARGE SCALE GENOMIC DNA]</scope>
    <source>
        <strain evidence="14 15">TK</strain>
    </source>
</reference>
<dbReference type="InterPro" id="IPR002401">
    <property type="entry name" value="Cyt_P450_E_grp-I"/>
</dbReference>